<evidence type="ECO:0000313" key="1">
    <source>
        <dbReference type="EMBL" id="EFQ87747.1"/>
    </source>
</evidence>
<dbReference type="HOGENOM" id="CLU_3088362_0_0_1"/>
<dbReference type="Proteomes" id="UP000001067">
    <property type="component" value="Unassembled WGS sequence"/>
</dbReference>
<reference evidence="1 2" key="1">
    <citation type="journal article" date="2010" name="Genome Biol.">
        <title>A first genome assembly of the barley fungal pathogen Pyrenophora teres f. teres.</title>
        <authorList>
            <person name="Ellwood S.R."/>
            <person name="Liu Z."/>
            <person name="Syme R.A."/>
            <person name="Lai Z."/>
            <person name="Hane J.K."/>
            <person name="Keiper F."/>
            <person name="Moffat C.S."/>
            <person name="Oliver R.P."/>
            <person name="Friesen T.L."/>
        </authorList>
    </citation>
    <scope>NUCLEOTIDE SEQUENCE [LARGE SCALE GENOMIC DNA]</scope>
    <source>
        <strain evidence="1 2">0-1</strain>
    </source>
</reference>
<dbReference type="EMBL" id="GL536799">
    <property type="protein sequence ID" value="EFQ87747.1"/>
    <property type="molecule type" value="Genomic_DNA"/>
</dbReference>
<protein>
    <submittedName>
        <fullName evidence="1">Uncharacterized protein</fullName>
    </submittedName>
</protein>
<gene>
    <name evidence="1" type="ORF">PTT_16625</name>
</gene>
<organism evidence="2">
    <name type="scientific">Pyrenophora teres f. teres (strain 0-1)</name>
    <name type="common">Barley net blotch fungus</name>
    <name type="synonym">Drechslera teres f. teres</name>
    <dbReference type="NCBI Taxonomy" id="861557"/>
    <lineage>
        <taxon>Eukaryota</taxon>
        <taxon>Fungi</taxon>
        <taxon>Dikarya</taxon>
        <taxon>Ascomycota</taxon>
        <taxon>Pezizomycotina</taxon>
        <taxon>Dothideomycetes</taxon>
        <taxon>Pleosporomycetidae</taxon>
        <taxon>Pleosporales</taxon>
        <taxon>Pleosporineae</taxon>
        <taxon>Pleosporaceae</taxon>
        <taxon>Pyrenophora</taxon>
    </lineage>
</organism>
<sequence>MDKLTLMGRYPEVLAALNEARKAAGVPIPKAASLATVAPRDPKSLRNSIKNL</sequence>
<proteinExistence type="predicted"/>
<dbReference type="KEGG" id="pte:PTT_16625"/>
<accession>E3S2Q2</accession>
<name>E3S2Q2_PYRTT</name>
<evidence type="ECO:0000313" key="2">
    <source>
        <dbReference type="Proteomes" id="UP000001067"/>
    </source>
</evidence>
<keyword evidence="2" id="KW-1185">Reference proteome</keyword>
<dbReference type="AlphaFoldDB" id="E3S2Q2"/>